<dbReference type="InterPro" id="IPR023827">
    <property type="entry name" value="Peptidase_S8_Asp-AS"/>
</dbReference>
<feature type="active site" description="Charge relay system" evidence="5">
    <location>
        <position position="337"/>
    </location>
</feature>
<evidence type="ECO:0000256" key="2">
    <source>
        <dbReference type="ARBA" id="ARBA00022670"/>
    </source>
</evidence>
<dbReference type="InterPro" id="IPR000209">
    <property type="entry name" value="Peptidase_S8/S53_dom"/>
</dbReference>
<evidence type="ECO:0000313" key="10">
    <source>
        <dbReference type="Proteomes" id="UP001205185"/>
    </source>
</evidence>
<dbReference type="InterPro" id="IPR015500">
    <property type="entry name" value="Peptidase_S8_subtilisin-rel"/>
</dbReference>
<dbReference type="EMBL" id="JAMTCO010000001">
    <property type="protein sequence ID" value="MCP2267909.1"/>
    <property type="molecule type" value="Genomic_DNA"/>
</dbReference>
<evidence type="ECO:0000313" key="9">
    <source>
        <dbReference type="EMBL" id="MCP2267909.1"/>
    </source>
</evidence>
<dbReference type="Gene3D" id="3.40.50.200">
    <property type="entry name" value="Peptidase S8/S53 domain"/>
    <property type="match status" value="1"/>
</dbReference>
<feature type="active site" description="Charge relay system" evidence="5">
    <location>
        <position position="175"/>
    </location>
</feature>
<gene>
    <name evidence="9" type="ORF">LV75_000391</name>
</gene>
<evidence type="ECO:0000256" key="1">
    <source>
        <dbReference type="ARBA" id="ARBA00011073"/>
    </source>
</evidence>
<reference evidence="9 10" key="1">
    <citation type="submission" date="2022-06" db="EMBL/GenBank/DDBJ databases">
        <title>Genomic Encyclopedia of Archaeal and Bacterial Type Strains, Phase II (KMG-II): from individual species to whole genera.</title>
        <authorList>
            <person name="Goeker M."/>
        </authorList>
    </citation>
    <scope>NUCLEOTIDE SEQUENCE [LARGE SCALE GENOMIC DNA]</scope>
    <source>
        <strain evidence="9 10">DSM 44255</strain>
    </source>
</reference>
<dbReference type="PROSITE" id="PS51829">
    <property type="entry name" value="P_HOMO_B"/>
    <property type="match status" value="1"/>
</dbReference>
<comment type="caution">
    <text evidence="9">The sequence shown here is derived from an EMBL/GenBank/DDBJ whole genome shotgun (WGS) entry which is preliminary data.</text>
</comment>
<sequence>MAAVLAAGVVTTTQAAAAAEGVVHKAAGAQAVPGKYIVALKPDQRGAAKALVGKHGGRVDRAYRAALNGFAMTATEEQAKRLAADPRVARVEADVVVRASGNQVLPPWDLDRIDQRDTVLNDSYRYHDTAGAGVTAYVLDTGVRTTHSEFEGRASIGFDAVDDGWNGGDCSINGHGTHVAGTIAGKTYGVAKKAKIVSVRVLGCEDFGTTSQVVAGVDWVTANGQAPAVVNMSLGGGVSELQDSAVTKSISTGFSYALAAGNDDRNACDVSPARTPRAITVGASNPVDERAEWRTPGSSITRASNYGPCLDLFAPGEAIKSAHNATDNATVTLFGTSMAAPHVAGAAALLLSESPNLEPDQVTAAIVNNATAGALKPDTLKPGSPNRLLHTSPPPRGQCVLGDSTRRPIPDLGSVEATLDVTACDRAVSSTARVAVRAQHPCRGDLAVRLIAPNGAERVLKSPDSGDSVADLDQTFPIGDLTAVDANGKWKLVVQDSFGFDEGALLGWTLTLADPRPAPPVVSSTVYPADGQPHGGIGVPGTFTLRAGDAVPVVKYAYQLDTAAPIEVAGSEATVTVTPTAGGRRALTVRAYTAAGDPSAATRYDFLVTEPAPQAPVVSSSDYPADGHPNGVAGGAGTFSFRPGGAGQVTRYTYQLDTDGQPKEVVGSGEVKVSIAPGAGSRTLTVRSYNGLTASPPTTHFFVVAGPADIVEAGDLTIDGVGITATAAADKSVRLRYTAAAGDRLGIGLDDNTFNAATRVWVTDPAGRAFSVEPNQEPSYAATGAGRSIPLPIATSAGTYQIVVDPDGSGAGSATVSVSRAAAGTTDTAAPGHAFSFSSAGKFADVTFDAAAKAWYNIGFTDLTGSTAPRSIDVFDADGTRVGQTLLLNGVGRFQAQVAGRHRILVGVHSGQAAAGKVWLSNEFLGGQLTTGTTGRLASLPRPGQQGRFTFTGTAGQRLSLAYTTVSLGAGTPGGYVIDPTGAVITPTGLGATTAMPRLTLTGAYEVVVNGGSGTGSFAVWLSQETAGGAITTTGSGRTASAGRPGQRTRFTFTGTAGQRLNVGFTNPGAGIDGQHVQLVRPDGTVSELVSVGAPGSLQLEVLPATGTYELAVNPASAVTGSVLTTLSTPVDGGLVTIGGAAVNLSVTRAGQDGQVSFSGVVGDRLRVTFANNTFANKTFALTVLRPDGTRLVDRVVRTDLTPYDLPELAVAGSYVVIVDPAVAGTGAMAVGVARTP</sequence>
<evidence type="ECO:0000256" key="4">
    <source>
        <dbReference type="ARBA" id="ARBA00022825"/>
    </source>
</evidence>
<dbReference type="Pfam" id="PF00082">
    <property type="entry name" value="Peptidase_S8"/>
    <property type="match status" value="1"/>
</dbReference>
<dbReference type="PRINTS" id="PR00723">
    <property type="entry name" value="SUBTILISIN"/>
</dbReference>
<dbReference type="InterPro" id="IPR008979">
    <property type="entry name" value="Galactose-bd-like_sf"/>
</dbReference>
<dbReference type="Gene3D" id="3.30.70.80">
    <property type="entry name" value="Peptidase S8 propeptide/proteinase inhibitor I9"/>
    <property type="match status" value="1"/>
</dbReference>
<dbReference type="InterPro" id="IPR037045">
    <property type="entry name" value="S8pro/Inhibitor_I9_sf"/>
</dbReference>
<dbReference type="InterPro" id="IPR050131">
    <property type="entry name" value="Peptidase_S8_subtilisin-like"/>
</dbReference>
<dbReference type="SUPFAM" id="SSF54897">
    <property type="entry name" value="Protease propeptides/inhibitors"/>
    <property type="match status" value="1"/>
</dbReference>
<dbReference type="CDD" id="cd04077">
    <property type="entry name" value="Peptidases_S8_PCSK9_ProteinaseK_like"/>
    <property type="match status" value="1"/>
</dbReference>
<accession>A0ABT1I5K0</accession>
<proteinExistence type="inferred from homology"/>
<evidence type="ECO:0000256" key="5">
    <source>
        <dbReference type="PROSITE-ProRule" id="PRU01240"/>
    </source>
</evidence>
<evidence type="ECO:0000259" key="8">
    <source>
        <dbReference type="PROSITE" id="PS51829"/>
    </source>
</evidence>
<dbReference type="PANTHER" id="PTHR43806">
    <property type="entry name" value="PEPTIDASE S8"/>
    <property type="match status" value="1"/>
</dbReference>
<name>A0ABT1I5K0_9PSEU</name>
<dbReference type="PROSITE" id="PS00138">
    <property type="entry name" value="SUBTILASE_SER"/>
    <property type="match status" value="1"/>
</dbReference>
<dbReference type="InterPro" id="IPR002884">
    <property type="entry name" value="P_dom"/>
</dbReference>
<dbReference type="Pfam" id="PF05922">
    <property type="entry name" value="Inhibitor_I9"/>
    <property type="match status" value="1"/>
</dbReference>
<dbReference type="PROSITE" id="PS00136">
    <property type="entry name" value="SUBTILASE_ASP"/>
    <property type="match status" value="1"/>
</dbReference>
<comment type="similarity">
    <text evidence="1 5 6">Belongs to the peptidase S8 family.</text>
</comment>
<dbReference type="InterPro" id="IPR022398">
    <property type="entry name" value="Peptidase_S8_His-AS"/>
</dbReference>
<protein>
    <submittedName>
        <fullName evidence="9">Peptidase inhibitor I9</fullName>
    </submittedName>
</protein>
<dbReference type="Proteomes" id="UP001205185">
    <property type="component" value="Unassembled WGS sequence"/>
</dbReference>
<evidence type="ECO:0000256" key="3">
    <source>
        <dbReference type="ARBA" id="ARBA00022801"/>
    </source>
</evidence>
<evidence type="ECO:0000256" key="7">
    <source>
        <dbReference type="SAM" id="MobiDB-lite"/>
    </source>
</evidence>
<evidence type="ECO:0000256" key="6">
    <source>
        <dbReference type="RuleBase" id="RU003355"/>
    </source>
</evidence>
<feature type="domain" description="P/Homo B" evidence="8">
    <location>
        <begin position="392"/>
        <end position="520"/>
    </location>
</feature>
<dbReference type="Gene3D" id="2.60.120.260">
    <property type="entry name" value="Galactose-binding domain-like"/>
    <property type="match status" value="1"/>
</dbReference>
<dbReference type="InterPro" id="IPR034193">
    <property type="entry name" value="PCSK9_ProteinaseK-like"/>
</dbReference>
<dbReference type="PROSITE" id="PS00137">
    <property type="entry name" value="SUBTILASE_HIS"/>
    <property type="match status" value="1"/>
</dbReference>
<dbReference type="InterPro" id="IPR023828">
    <property type="entry name" value="Peptidase_S8_Ser-AS"/>
</dbReference>
<dbReference type="InterPro" id="IPR036852">
    <property type="entry name" value="Peptidase_S8/S53_dom_sf"/>
</dbReference>
<dbReference type="SUPFAM" id="SSF52743">
    <property type="entry name" value="Subtilisin-like"/>
    <property type="match status" value="1"/>
</dbReference>
<dbReference type="PANTHER" id="PTHR43806:SF11">
    <property type="entry name" value="CEREVISIN-RELATED"/>
    <property type="match status" value="1"/>
</dbReference>
<dbReference type="Pfam" id="PF01483">
    <property type="entry name" value="P_proprotein"/>
    <property type="match status" value="1"/>
</dbReference>
<dbReference type="InterPro" id="IPR010259">
    <property type="entry name" value="S8pro/Inhibitor_I9"/>
</dbReference>
<keyword evidence="10" id="KW-1185">Reference proteome</keyword>
<keyword evidence="2 5" id="KW-0645">Protease</keyword>
<dbReference type="Gene3D" id="2.60.120.380">
    <property type="match status" value="1"/>
</dbReference>
<organism evidence="9 10">
    <name type="scientific">Actinokineospora diospyrosa</name>
    <dbReference type="NCBI Taxonomy" id="103728"/>
    <lineage>
        <taxon>Bacteria</taxon>
        <taxon>Bacillati</taxon>
        <taxon>Actinomycetota</taxon>
        <taxon>Actinomycetes</taxon>
        <taxon>Pseudonocardiales</taxon>
        <taxon>Pseudonocardiaceae</taxon>
        <taxon>Actinokineospora</taxon>
    </lineage>
</organism>
<feature type="active site" description="Charge relay system" evidence="5">
    <location>
        <position position="140"/>
    </location>
</feature>
<dbReference type="PROSITE" id="PS51892">
    <property type="entry name" value="SUBTILASE"/>
    <property type="match status" value="1"/>
</dbReference>
<feature type="region of interest" description="Disordered" evidence="7">
    <location>
        <begin position="376"/>
        <end position="403"/>
    </location>
</feature>
<keyword evidence="3 5" id="KW-0378">Hydrolase</keyword>
<dbReference type="SUPFAM" id="SSF49785">
    <property type="entry name" value="Galactose-binding domain-like"/>
    <property type="match status" value="1"/>
</dbReference>
<keyword evidence="4 5" id="KW-0720">Serine protease</keyword>